<evidence type="ECO:0000256" key="2">
    <source>
        <dbReference type="ARBA" id="ARBA00007599"/>
    </source>
</evidence>
<dbReference type="Gene3D" id="3.40.630.30">
    <property type="match status" value="1"/>
</dbReference>
<keyword evidence="9" id="KW-0460">Magnesium</keyword>
<dbReference type="InterPro" id="IPR016181">
    <property type="entry name" value="Acyl_CoA_acyltransferase"/>
</dbReference>
<evidence type="ECO:0000256" key="9">
    <source>
        <dbReference type="ARBA" id="ARBA00022842"/>
    </source>
</evidence>
<dbReference type="NCBIfam" id="TIGR00150">
    <property type="entry name" value="T6A_YjeE"/>
    <property type="match status" value="1"/>
</dbReference>
<sequence>MNALQVLEAGPEHAEQVHGVIHRAFSARPVLDPPSTATRESVESVAATLERSGGLLVLRRSMPVGAMLFDRSRPRQLGLTRVSVDPAQQGHGVASAMVGVAEDVAESLGLDAVWLLSREELPENQVFWSRRGYLPVAASGPVIELGKTLWLALPVATAEDMQRLGERLAGLCRPGDVVVLTGGLGAGKTTLAQGIGSGLAVRGPVTSPTFVIAREHPSLAGGPALVHADAYRLGGAAELDDLDLDTSLAESVTVVEWGHGLAEGLSDSWLDVRIDRIRGDGGGDGLAALAAAGPWRDRPQEQLDRGEDCRVVSVRPHGPRWVGSPLRSTLLAEARVPC</sequence>
<keyword evidence="7" id="KW-0547">Nucleotide-binding</keyword>
<dbReference type="EMBL" id="CADCUD010000205">
    <property type="protein sequence ID" value="CAA9356795.1"/>
    <property type="molecule type" value="Genomic_DNA"/>
</dbReference>
<evidence type="ECO:0000256" key="7">
    <source>
        <dbReference type="ARBA" id="ARBA00022741"/>
    </source>
</evidence>
<dbReference type="GO" id="GO:0016747">
    <property type="term" value="F:acyltransferase activity, transferring groups other than amino-acyl groups"/>
    <property type="evidence" value="ECO:0007669"/>
    <property type="project" value="InterPro"/>
</dbReference>
<evidence type="ECO:0000256" key="1">
    <source>
        <dbReference type="ARBA" id="ARBA00004496"/>
    </source>
</evidence>
<dbReference type="SUPFAM" id="SSF52540">
    <property type="entry name" value="P-loop containing nucleoside triphosphate hydrolases"/>
    <property type="match status" value="1"/>
</dbReference>
<dbReference type="PROSITE" id="PS51186">
    <property type="entry name" value="GNAT"/>
    <property type="match status" value="1"/>
</dbReference>
<comment type="subcellular location">
    <subcellularLocation>
        <location evidence="1">Cytoplasm</location>
    </subcellularLocation>
</comment>
<comment type="similarity">
    <text evidence="2">Belongs to the TsaE family.</text>
</comment>
<organism evidence="13">
    <name type="scientific">uncultured Nocardioidaceae bacterium</name>
    <dbReference type="NCBI Taxonomy" id="253824"/>
    <lineage>
        <taxon>Bacteria</taxon>
        <taxon>Bacillati</taxon>
        <taxon>Actinomycetota</taxon>
        <taxon>Actinomycetes</taxon>
        <taxon>Propionibacteriales</taxon>
        <taxon>Nocardioidaceae</taxon>
        <taxon>environmental samples</taxon>
    </lineage>
</organism>
<dbReference type="Pfam" id="PF00583">
    <property type="entry name" value="Acetyltransf_1"/>
    <property type="match status" value="1"/>
</dbReference>
<keyword evidence="8" id="KW-0067">ATP-binding</keyword>
<dbReference type="GO" id="GO:0002949">
    <property type="term" value="P:tRNA threonylcarbamoyladenosine modification"/>
    <property type="evidence" value="ECO:0007669"/>
    <property type="project" value="InterPro"/>
</dbReference>
<evidence type="ECO:0000313" key="13">
    <source>
        <dbReference type="EMBL" id="CAA9356795.1"/>
    </source>
</evidence>
<dbReference type="GO" id="GO:0046872">
    <property type="term" value="F:metal ion binding"/>
    <property type="evidence" value="ECO:0007669"/>
    <property type="project" value="UniProtKB-KW"/>
</dbReference>
<keyword evidence="4" id="KW-0963">Cytoplasm</keyword>
<dbReference type="InterPro" id="IPR000182">
    <property type="entry name" value="GNAT_dom"/>
</dbReference>
<dbReference type="GO" id="GO:0005524">
    <property type="term" value="F:ATP binding"/>
    <property type="evidence" value="ECO:0007669"/>
    <property type="project" value="UniProtKB-KW"/>
</dbReference>
<evidence type="ECO:0000256" key="11">
    <source>
        <dbReference type="ARBA" id="ARBA00032441"/>
    </source>
</evidence>
<accession>A0A6J4MDK6</accession>
<dbReference type="Pfam" id="PF02367">
    <property type="entry name" value="TsaE"/>
    <property type="match status" value="1"/>
</dbReference>
<evidence type="ECO:0000256" key="8">
    <source>
        <dbReference type="ARBA" id="ARBA00022840"/>
    </source>
</evidence>
<dbReference type="PANTHER" id="PTHR33540:SF2">
    <property type="entry name" value="TRNA THREONYLCARBAMOYLADENOSINE BIOSYNTHESIS PROTEIN TSAE"/>
    <property type="match status" value="1"/>
</dbReference>
<evidence type="ECO:0000256" key="5">
    <source>
        <dbReference type="ARBA" id="ARBA00022694"/>
    </source>
</evidence>
<proteinExistence type="inferred from homology"/>
<dbReference type="Gene3D" id="3.40.50.300">
    <property type="entry name" value="P-loop containing nucleotide triphosphate hydrolases"/>
    <property type="match status" value="1"/>
</dbReference>
<dbReference type="PANTHER" id="PTHR33540">
    <property type="entry name" value="TRNA THREONYLCARBAMOYLADENOSINE BIOSYNTHESIS PROTEIN TSAE"/>
    <property type="match status" value="1"/>
</dbReference>
<dbReference type="AlphaFoldDB" id="A0A6J4MDK6"/>
<evidence type="ECO:0000259" key="12">
    <source>
        <dbReference type="PROSITE" id="PS51186"/>
    </source>
</evidence>
<gene>
    <name evidence="13" type="ORF">AVDCRST_MAG46-2984</name>
</gene>
<comment type="function">
    <text evidence="10">Required for the formation of a threonylcarbamoyl group on adenosine at position 37 (t(6)A37) in tRNAs that read codons beginning with adenine. Is involved in the transfer of the threonylcarbamoyl moiety of threonylcarbamoyl-AMP (TC-AMP) to the N6 group of A37, together with TsaD and TsaB. TsaE seems to play an indirect role in the t(6)A biosynthesis pathway, possibly in regulating the core enzymatic function of TsaD.</text>
</comment>
<dbReference type="InterPro" id="IPR027417">
    <property type="entry name" value="P-loop_NTPase"/>
</dbReference>
<protein>
    <recommendedName>
        <fullName evidence="3">tRNA threonylcarbamoyladenosine biosynthesis protein TsaE</fullName>
    </recommendedName>
    <alternativeName>
        <fullName evidence="11">t(6)A37 threonylcarbamoyladenosine biosynthesis protein TsaE</fullName>
    </alternativeName>
</protein>
<dbReference type="CDD" id="cd04301">
    <property type="entry name" value="NAT_SF"/>
    <property type="match status" value="1"/>
</dbReference>
<dbReference type="SUPFAM" id="SSF55729">
    <property type="entry name" value="Acyl-CoA N-acyltransferases (Nat)"/>
    <property type="match status" value="1"/>
</dbReference>
<keyword evidence="5" id="KW-0819">tRNA processing</keyword>
<evidence type="ECO:0000256" key="6">
    <source>
        <dbReference type="ARBA" id="ARBA00022723"/>
    </source>
</evidence>
<dbReference type="GO" id="GO:0005737">
    <property type="term" value="C:cytoplasm"/>
    <property type="evidence" value="ECO:0007669"/>
    <property type="project" value="UniProtKB-SubCell"/>
</dbReference>
<name>A0A6J4MDK6_9ACTN</name>
<evidence type="ECO:0000256" key="10">
    <source>
        <dbReference type="ARBA" id="ARBA00024908"/>
    </source>
</evidence>
<reference evidence="13" key="1">
    <citation type="submission" date="2020-02" db="EMBL/GenBank/DDBJ databases">
        <authorList>
            <person name="Meier V. D."/>
        </authorList>
    </citation>
    <scope>NUCLEOTIDE SEQUENCE</scope>
    <source>
        <strain evidence="13">AVDCRST_MAG46</strain>
    </source>
</reference>
<keyword evidence="6" id="KW-0479">Metal-binding</keyword>
<feature type="domain" description="N-acetyltransferase" evidence="12">
    <location>
        <begin position="4"/>
        <end position="156"/>
    </location>
</feature>
<dbReference type="InterPro" id="IPR003442">
    <property type="entry name" value="T6A_TsaE"/>
</dbReference>
<evidence type="ECO:0000256" key="4">
    <source>
        <dbReference type="ARBA" id="ARBA00022490"/>
    </source>
</evidence>
<evidence type="ECO:0000256" key="3">
    <source>
        <dbReference type="ARBA" id="ARBA00019010"/>
    </source>
</evidence>